<dbReference type="Pfam" id="PF00059">
    <property type="entry name" value="Lectin_C"/>
    <property type="match status" value="1"/>
</dbReference>
<dbReference type="InterPro" id="IPR016187">
    <property type="entry name" value="CTDL_fold"/>
</dbReference>
<dbReference type="InterPro" id="IPR016186">
    <property type="entry name" value="C-type_lectin-like/link_sf"/>
</dbReference>
<feature type="non-terminal residue" evidence="1">
    <location>
        <position position="1"/>
    </location>
</feature>
<dbReference type="OrthoDB" id="6346021at2759"/>
<accession>A0A7R8ZWW7</accession>
<sequence>LPACPGGGVLNLITRKCYYVKTQANGWIEARDACRAEGFELVTIENAAESGFVFGMLSAAAWIGFNDIDIEGTFVWSDGSQSEYTKWDSGQPDDGNQEDCVEMRWRCAVPYRTLLLGIVGSKRNSMVMAGGFHLALSASAGIGQEACPPF</sequence>
<evidence type="ECO:0000313" key="1">
    <source>
        <dbReference type="EMBL" id="CAD7234749.1"/>
    </source>
</evidence>
<dbReference type="InterPro" id="IPR050111">
    <property type="entry name" value="C-type_lectin/snaclec_domain"/>
</dbReference>
<name>A0A7R8ZWW7_9CRUS</name>
<reference evidence="1" key="1">
    <citation type="submission" date="2020-11" db="EMBL/GenBank/DDBJ databases">
        <authorList>
            <person name="Tran Van P."/>
        </authorList>
    </citation>
    <scope>NUCLEOTIDE SEQUENCE</scope>
</reference>
<feature type="non-terminal residue" evidence="1">
    <location>
        <position position="150"/>
    </location>
</feature>
<dbReference type="PANTHER" id="PTHR22803">
    <property type="entry name" value="MANNOSE, PHOSPHOLIPASE, LECTIN RECEPTOR RELATED"/>
    <property type="match status" value="1"/>
</dbReference>
<proteinExistence type="predicted"/>
<dbReference type="CDD" id="cd00037">
    <property type="entry name" value="CLECT"/>
    <property type="match status" value="1"/>
</dbReference>
<dbReference type="AlphaFoldDB" id="A0A7R8ZWW7"/>
<dbReference type="InterPro" id="IPR001304">
    <property type="entry name" value="C-type_lectin-like"/>
</dbReference>
<dbReference type="SUPFAM" id="SSF56436">
    <property type="entry name" value="C-type lectin-like"/>
    <property type="match status" value="1"/>
</dbReference>
<dbReference type="SMART" id="SM00034">
    <property type="entry name" value="CLECT"/>
    <property type="match status" value="1"/>
</dbReference>
<gene>
    <name evidence="1" type="ORF">CTOB1V02_LOCUS12565</name>
</gene>
<dbReference type="Gene3D" id="3.10.100.10">
    <property type="entry name" value="Mannose-Binding Protein A, subunit A"/>
    <property type="match status" value="1"/>
</dbReference>
<protein>
    <submittedName>
        <fullName evidence="1">Uncharacterized protein</fullName>
    </submittedName>
</protein>
<dbReference type="PROSITE" id="PS50041">
    <property type="entry name" value="C_TYPE_LECTIN_2"/>
    <property type="match status" value="1"/>
</dbReference>
<dbReference type="EMBL" id="OB669711">
    <property type="protein sequence ID" value="CAD7234749.1"/>
    <property type="molecule type" value="Genomic_DNA"/>
</dbReference>
<organism evidence="1">
    <name type="scientific">Cyprideis torosa</name>
    <dbReference type="NCBI Taxonomy" id="163714"/>
    <lineage>
        <taxon>Eukaryota</taxon>
        <taxon>Metazoa</taxon>
        <taxon>Ecdysozoa</taxon>
        <taxon>Arthropoda</taxon>
        <taxon>Crustacea</taxon>
        <taxon>Oligostraca</taxon>
        <taxon>Ostracoda</taxon>
        <taxon>Podocopa</taxon>
        <taxon>Podocopida</taxon>
        <taxon>Cytherocopina</taxon>
        <taxon>Cytheroidea</taxon>
        <taxon>Cytherideidae</taxon>
        <taxon>Cyprideis</taxon>
    </lineage>
</organism>